<evidence type="ECO:0000313" key="2">
    <source>
        <dbReference type="EMBL" id="KAI1703950.1"/>
    </source>
</evidence>
<sequence length="171" mass="19707">MAREVLRTREKVSLAANLVSLFVFYAVIFIVDRYKNDRKWSISPWFFAFEITGVFASSSYGMKAFQNNLPLANNFYFVFLIRVVWPGICVAVNYKYDNIEATIVCFAITTSTFCECLPLTFSIKSYVYGFVACHVLALLTLPIWTFNIGHNFTAFRRRCLTRNQHTPSADD</sequence>
<keyword evidence="1" id="KW-0472">Membrane</keyword>
<dbReference type="AlphaFoldDB" id="A0AAD4QYH2"/>
<dbReference type="Proteomes" id="UP001201812">
    <property type="component" value="Unassembled WGS sequence"/>
</dbReference>
<keyword evidence="3" id="KW-1185">Reference proteome</keyword>
<proteinExistence type="predicted"/>
<dbReference type="EMBL" id="JAKKPZ010000074">
    <property type="protein sequence ID" value="KAI1703950.1"/>
    <property type="molecule type" value="Genomic_DNA"/>
</dbReference>
<feature type="transmembrane region" description="Helical" evidence="1">
    <location>
        <begin position="43"/>
        <end position="62"/>
    </location>
</feature>
<protein>
    <submittedName>
        <fullName evidence="2">Uncharacterized protein</fullName>
    </submittedName>
</protein>
<feature type="transmembrane region" description="Helical" evidence="1">
    <location>
        <begin position="12"/>
        <end position="31"/>
    </location>
</feature>
<organism evidence="2 3">
    <name type="scientific">Ditylenchus destructor</name>
    <dbReference type="NCBI Taxonomy" id="166010"/>
    <lineage>
        <taxon>Eukaryota</taxon>
        <taxon>Metazoa</taxon>
        <taxon>Ecdysozoa</taxon>
        <taxon>Nematoda</taxon>
        <taxon>Chromadorea</taxon>
        <taxon>Rhabditida</taxon>
        <taxon>Tylenchina</taxon>
        <taxon>Tylenchomorpha</taxon>
        <taxon>Sphaerularioidea</taxon>
        <taxon>Anguinidae</taxon>
        <taxon>Anguininae</taxon>
        <taxon>Ditylenchus</taxon>
    </lineage>
</organism>
<comment type="caution">
    <text evidence="2">The sequence shown here is derived from an EMBL/GenBank/DDBJ whole genome shotgun (WGS) entry which is preliminary data.</text>
</comment>
<feature type="transmembrane region" description="Helical" evidence="1">
    <location>
        <begin position="127"/>
        <end position="148"/>
    </location>
</feature>
<name>A0AAD4QYH2_9BILA</name>
<gene>
    <name evidence="2" type="ORF">DdX_14565</name>
</gene>
<keyword evidence="1" id="KW-0812">Transmembrane</keyword>
<evidence type="ECO:0000256" key="1">
    <source>
        <dbReference type="SAM" id="Phobius"/>
    </source>
</evidence>
<evidence type="ECO:0000313" key="3">
    <source>
        <dbReference type="Proteomes" id="UP001201812"/>
    </source>
</evidence>
<feature type="transmembrane region" description="Helical" evidence="1">
    <location>
        <begin position="74"/>
        <end position="94"/>
    </location>
</feature>
<accession>A0AAD4QYH2</accession>
<reference evidence="2" key="1">
    <citation type="submission" date="2022-01" db="EMBL/GenBank/DDBJ databases">
        <title>Genome Sequence Resource for Two Populations of Ditylenchus destructor, the Migratory Endoparasitic Phytonematode.</title>
        <authorList>
            <person name="Zhang H."/>
            <person name="Lin R."/>
            <person name="Xie B."/>
        </authorList>
    </citation>
    <scope>NUCLEOTIDE SEQUENCE</scope>
    <source>
        <strain evidence="2">BazhouSP</strain>
    </source>
</reference>
<keyword evidence="1" id="KW-1133">Transmembrane helix</keyword>